<dbReference type="EMBL" id="KB202619">
    <property type="protein sequence ID" value="ESO89350.1"/>
    <property type="molecule type" value="Genomic_DNA"/>
</dbReference>
<dbReference type="Pfam" id="PF01612">
    <property type="entry name" value="DNA_pol_A_exo1"/>
    <property type="match status" value="1"/>
</dbReference>
<dbReference type="PANTHER" id="PTHR13620">
    <property type="entry name" value="3-5 EXONUCLEASE"/>
    <property type="match status" value="1"/>
</dbReference>
<dbReference type="OrthoDB" id="10261556at2759"/>
<evidence type="ECO:0000259" key="12">
    <source>
        <dbReference type="SMART" id="SM00474"/>
    </source>
</evidence>
<dbReference type="AlphaFoldDB" id="V4A380"/>
<comment type="function">
    <text evidence="11">Has exonuclease activity on both single-stranded and duplex templates bearing overhangs, but not blunt ended duplex DNA, and cleaves in a 3'-5' direction. Essential for the formation of DNA replication focal centers. Has an important role in maintaining genome stability.</text>
</comment>
<dbReference type="SMART" id="SM00474">
    <property type="entry name" value="35EXOc"/>
    <property type="match status" value="1"/>
</dbReference>
<dbReference type="GO" id="GO:0003676">
    <property type="term" value="F:nucleic acid binding"/>
    <property type="evidence" value="ECO:0007669"/>
    <property type="project" value="InterPro"/>
</dbReference>
<evidence type="ECO:0000256" key="7">
    <source>
        <dbReference type="ARBA" id="ARBA00023242"/>
    </source>
</evidence>
<dbReference type="CTD" id="20230108"/>
<protein>
    <recommendedName>
        <fullName evidence="9">3'-5' exonuclease</fullName>
    </recommendedName>
    <alternativeName>
        <fullName evidence="10">Werner Syndrome-like exonuclease</fullName>
    </alternativeName>
</protein>
<evidence type="ECO:0000256" key="1">
    <source>
        <dbReference type="ARBA" id="ARBA00004123"/>
    </source>
</evidence>
<evidence type="ECO:0000256" key="11">
    <source>
        <dbReference type="ARBA" id="ARBA00045901"/>
    </source>
</evidence>
<dbReference type="InterPro" id="IPR012337">
    <property type="entry name" value="RNaseH-like_sf"/>
</dbReference>
<dbReference type="PANTHER" id="PTHR13620:SF109">
    <property type="entry name" value="3'-5' EXONUCLEASE"/>
    <property type="match status" value="1"/>
</dbReference>
<evidence type="ECO:0000256" key="8">
    <source>
        <dbReference type="ARBA" id="ARBA00037949"/>
    </source>
</evidence>
<evidence type="ECO:0000256" key="2">
    <source>
        <dbReference type="ARBA" id="ARBA00022722"/>
    </source>
</evidence>
<name>V4A380_LOTGI</name>
<comment type="subcellular location">
    <subcellularLocation>
        <location evidence="1">Nucleus</location>
    </subcellularLocation>
</comment>
<keyword evidence="14" id="KW-1185">Reference proteome</keyword>
<keyword evidence="7" id="KW-0539">Nucleus</keyword>
<keyword evidence="2" id="KW-0540">Nuclease</keyword>
<dbReference type="CDD" id="cd06141">
    <property type="entry name" value="WRN_exo"/>
    <property type="match status" value="1"/>
</dbReference>
<dbReference type="SUPFAM" id="SSF53098">
    <property type="entry name" value="Ribonuclease H-like"/>
    <property type="match status" value="1"/>
</dbReference>
<evidence type="ECO:0000256" key="5">
    <source>
        <dbReference type="ARBA" id="ARBA00022839"/>
    </source>
</evidence>
<dbReference type="KEGG" id="lgi:LOTGIDRAFT_106399"/>
<dbReference type="GO" id="GO:0008408">
    <property type="term" value="F:3'-5' exonuclease activity"/>
    <property type="evidence" value="ECO:0007669"/>
    <property type="project" value="InterPro"/>
</dbReference>
<dbReference type="Gene3D" id="3.30.420.10">
    <property type="entry name" value="Ribonuclease H-like superfamily/Ribonuclease H"/>
    <property type="match status" value="1"/>
</dbReference>
<accession>V4A380</accession>
<feature type="non-terminal residue" evidence="13">
    <location>
        <position position="1"/>
    </location>
</feature>
<dbReference type="InterPro" id="IPR051132">
    <property type="entry name" value="3-5_Exonuclease_domain"/>
</dbReference>
<keyword evidence="3" id="KW-0479">Metal-binding</keyword>
<evidence type="ECO:0000256" key="10">
    <source>
        <dbReference type="ARBA" id="ARBA00042761"/>
    </source>
</evidence>
<dbReference type="GeneID" id="20230108"/>
<keyword evidence="5" id="KW-0269">Exonuclease</keyword>
<dbReference type="GO" id="GO:0005634">
    <property type="term" value="C:nucleus"/>
    <property type="evidence" value="ECO:0007669"/>
    <property type="project" value="UniProtKB-SubCell"/>
</dbReference>
<evidence type="ECO:0000256" key="3">
    <source>
        <dbReference type="ARBA" id="ARBA00022723"/>
    </source>
</evidence>
<dbReference type="GO" id="GO:0046872">
    <property type="term" value="F:metal ion binding"/>
    <property type="evidence" value="ECO:0007669"/>
    <property type="project" value="UniProtKB-KW"/>
</dbReference>
<proteinExistence type="inferred from homology"/>
<dbReference type="Proteomes" id="UP000030746">
    <property type="component" value="Unassembled WGS sequence"/>
</dbReference>
<feature type="domain" description="3'-5' exonuclease" evidence="12">
    <location>
        <begin position="1"/>
        <end position="160"/>
    </location>
</feature>
<evidence type="ECO:0000256" key="6">
    <source>
        <dbReference type="ARBA" id="ARBA00022842"/>
    </source>
</evidence>
<evidence type="ECO:0000256" key="4">
    <source>
        <dbReference type="ARBA" id="ARBA00022801"/>
    </source>
</evidence>
<dbReference type="InterPro" id="IPR036397">
    <property type="entry name" value="RNaseH_sf"/>
</dbReference>
<dbReference type="STRING" id="225164.V4A380"/>
<keyword evidence="6" id="KW-0460">Magnesium</keyword>
<reference evidence="13 14" key="1">
    <citation type="journal article" date="2013" name="Nature">
        <title>Insights into bilaterian evolution from three spiralian genomes.</title>
        <authorList>
            <person name="Simakov O."/>
            <person name="Marletaz F."/>
            <person name="Cho S.J."/>
            <person name="Edsinger-Gonzales E."/>
            <person name="Havlak P."/>
            <person name="Hellsten U."/>
            <person name="Kuo D.H."/>
            <person name="Larsson T."/>
            <person name="Lv J."/>
            <person name="Arendt D."/>
            <person name="Savage R."/>
            <person name="Osoegawa K."/>
            <person name="de Jong P."/>
            <person name="Grimwood J."/>
            <person name="Chapman J.A."/>
            <person name="Shapiro H."/>
            <person name="Aerts A."/>
            <person name="Otillar R.P."/>
            <person name="Terry A.Y."/>
            <person name="Boore J.L."/>
            <person name="Grigoriev I.V."/>
            <person name="Lindberg D.R."/>
            <person name="Seaver E.C."/>
            <person name="Weisblat D.A."/>
            <person name="Putnam N.H."/>
            <person name="Rokhsar D.S."/>
        </authorList>
    </citation>
    <scope>NUCLEOTIDE SEQUENCE [LARGE SCALE GENOMIC DNA]</scope>
</reference>
<comment type="similarity">
    <text evidence="8">Belongs to the WRNexo family.</text>
</comment>
<evidence type="ECO:0000313" key="14">
    <source>
        <dbReference type="Proteomes" id="UP000030746"/>
    </source>
</evidence>
<dbReference type="RefSeq" id="XP_009060376.1">
    <property type="nucleotide sequence ID" value="XM_009062128.1"/>
</dbReference>
<evidence type="ECO:0000313" key="13">
    <source>
        <dbReference type="EMBL" id="ESO89350.1"/>
    </source>
</evidence>
<dbReference type="GO" id="GO:0006139">
    <property type="term" value="P:nucleobase-containing compound metabolic process"/>
    <property type="evidence" value="ECO:0007669"/>
    <property type="project" value="InterPro"/>
</dbReference>
<dbReference type="HOGENOM" id="CLU_049674_3_3_1"/>
<gene>
    <name evidence="13" type="ORF">LOTGIDRAFT_106399</name>
</gene>
<sequence>VVGFDLEWPVTYEMGNPSGKVALVQISVSEKTCYLFHTSAMKEFPQILKTLIEDKSIKKVGLNIENDFWKLDKDWDVNAMSIIPHSMIELRHLANKKLKSNENWSLDGLVRNVLRCKLNKDVRLRCGDWAKFPLTAVQQKYAALDSYASLKLYNVLNRIK</sequence>
<dbReference type="OMA" id="DECNFIC"/>
<dbReference type="InterPro" id="IPR002562">
    <property type="entry name" value="3'-5'_exonuclease_dom"/>
</dbReference>
<keyword evidence="4" id="KW-0378">Hydrolase</keyword>
<organism evidence="13 14">
    <name type="scientific">Lottia gigantea</name>
    <name type="common">Giant owl limpet</name>
    <dbReference type="NCBI Taxonomy" id="225164"/>
    <lineage>
        <taxon>Eukaryota</taxon>
        <taxon>Metazoa</taxon>
        <taxon>Spiralia</taxon>
        <taxon>Lophotrochozoa</taxon>
        <taxon>Mollusca</taxon>
        <taxon>Gastropoda</taxon>
        <taxon>Patellogastropoda</taxon>
        <taxon>Lottioidea</taxon>
        <taxon>Lottiidae</taxon>
        <taxon>Lottia</taxon>
    </lineage>
</organism>
<evidence type="ECO:0000256" key="9">
    <source>
        <dbReference type="ARBA" id="ARBA00040531"/>
    </source>
</evidence>